<dbReference type="SUPFAM" id="SSF52172">
    <property type="entry name" value="CheY-like"/>
    <property type="match status" value="1"/>
</dbReference>
<feature type="domain" description="PAC" evidence="10">
    <location>
        <begin position="122"/>
        <end position="174"/>
    </location>
</feature>
<evidence type="ECO:0000259" key="9">
    <source>
        <dbReference type="PROSITE" id="PS50112"/>
    </source>
</evidence>
<dbReference type="GO" id="GO:0009927">
    <property type="term" value="F:histidine phosphotransfer kinase activity"/>
    <property type="evidence" value="ECO:0007669"/>
    <property type="project" value="TreeGrafter"/>
</dbReference>
<dbReference type="PROSITE" id="PS50112">
    <property type="entry name" value="PAS"/>
    <property type="match status" value="2"/>
</dbReference>
<feature type="domain" description="PAS" evidence="9">
    <location>
        <begin position="182"/>
        <end position="237"/>
    </location>
</feature>
<dbReference type="InterPro" id="IPR003594">
    <property type="entry name" value="HATPase_dom"/>
</dbReference>
<dbReference type="Pfam" id="PF00072">
    <property type="entry name" value="Response_reg"/>
    <property type="match status" value="1"/>
</dbReference>
<feature type="modified residue" description="4-aspartylphosphate" evidence="6">
    <location>
        <position position="625"/>
    </location>
</feature>
<keyword evidence="5 11" id="KW-0418">Kinase</keyword>
<dbReference type="InterPro" id="IPR001610">
    <property type="entry name" value="PAC"/>
</dbReference>
<dbReference type="AlphaFoldDB" id="A0A2W4QNA9"/>
<name>A0A2W4QNA9_9GAMM</name>
<comment type="catalytic activity">
    <reaction evidence="1">
        <text>ATP + protein L-histidine = ADP + protein N-phospho-L-histidine.</text>
        <dbReference type="EC" id="2.7.13.3"/>
    </reaction>
</comment>
<dbReference type="GO" id="GO:0000155">
    <property type="term" value="F:phosphorelay sensor kinase activity"/>
    <property type="evidence" value="ECO:0007669"/>
    <property type="project" value="InterPro"/>
</dbReference>
<dbReference type="InterPro" id="IPR000014">
    <property type="entry name" value="PAS"/>
</dbReference>
<dbReference type="InterPro" id="IPR035965">
    <property type="entry name" value="PAS-like_dom_sf"/>
</dbReference>
<organism evidence="11 12">
    <name type="scientific">Candidatus Methylumidiphilus alinenensis</name>
    <dbReference type="NCBI Taxonomy" id="2202197"/>
    <lineage>
        <taxon>Bacteria</taxon>
        <taxon>Pseudomonadati</taxon>
        <taxon>Pseudomonadota</taxon>
        <taxon>Gammaproteobacteria</taxon>
        <taxon>Methylococcales</taxon>
        <taxon>Candidatus Methylumidiphilus</taxon>
    </lineage>
</organism>
<dbReference type="PANTHER" id="PTHR43047:SF72">
    <property type="entry name" value="OSMOSENSING HISTIDINE PROTEIN KINASE SLN1"/>
    <property type="match status" value="1"/>
</dbReference>
<dbReference type="GO" id="GO:0005886">
    <property type="term" value="C:plasma membrane"/>
    <property type="evidence" value="ECO:0007669"/>
    <property type="project" value="UniProtKB-ARBA"/>
</dbReference>
<sequence>MPNKICSPTIPNPATESPEYVTEVRRQDVLLKTGALQSAIFNSANFSSIATDEKGVIQIFNVGAERMLGYDAADVMNKITPAEISDPQEVIARAKALTAELGTPITPGFEALVFKASRGIEDIYELTYIRKDGSRFPAVVSVTALRDAENAIIGYLLIGTDNTARKQIEAEQKLLAQRLRDQQFYTRSLFESNIDAIMTTDPSGIITDVNKQMEVLTGCTRDELIGAPFKNHFTDPERAEISIKRVLSEKKVTNYELTARARDGKETVVSYNATTFYDRDRTLQGVYAAARDVTERRRLDQVLQEKNVELESSRSIAEKANLAKSEFLSSMSHELRSPLNAILGFAQLMESDSPPPTPSQKESIAQILQAGWHLLKLINEILDLAKIESRQMTLSEEPVPLAEIMLDCQSMIEPQAQQSGIRMIFPQFERPCFVLADETRLKQVLINLLSNAIKYNIKQGSVEVKCTENTPGRIRVSIRDTGAGLSPEQLGQLFQAFNRLGQEAGGEEGTGIGLVVAKRLVELMGGEIGVDSTIGVGSVFWFELLSVVEPSPSMEVGDAAAMSQPHEHRSVQKGSLLYVEDNPANLMLVEQIIARHPDIHLLTAVTGNSGIEIARISLPDVILMDINLSDINGFEAMKILRSDPSTVHIPIIAITANAMPSDIDRGLEAGFFRYITKPIKVSEFMDALNVAFEFAKKKSETNE</sequence>
<dbReference type="PROSITE" id="PS50113">
    <property type="entry name" value="PAC"/>
    <property type="match status" value="2"/>
</dbReference>
<dbReference type="EMBL" id="QJPH01000456">
    <property type="protein sequence ID" value="PZN73482.1"/>
    <property type="molecule type" value="Genomic_DNA"/>
</dbReference>
<evidence type="ECO:0000256" key="6">
    <source>
        <dbReference type="PROSITE-ProRule" id="PRU00169"/>
    </source>
</evidence>
<dbReference type="NCBIfam" id="TIGR00229">
    <property type="entry name" value="sensory_box"/>
    <property type="match status" value="1"/>
</dbReference>
<keyword evidence="4" id="KW-0808">Transferase</keyword>
<dbReference type="Pfam" id="PF00512">
    <property type="entry name" value="HisKA"/>
    <property type="match status" value="1"/>
</dbReference>
<dbReference type="SMART" id="SM00091">
    <property type="entry name" value="PAS"/>
    <property type="match status" value="2"/>
</dbReference>
<evidence type="ECO:0000313" key="12">
    <source>
        <dbReference type="Proteomes" id="UP000249396"/>
    </source>
</evidence>
<evidence type="ECO:0000259" key="10">
    <source>
        <dbReference type="PROSITE" id="PS50113"/>
    </source>
</evidence>
<evidence type="ECO:0000313" key="11">
    <source>
        <dbReference type="EMBL" id="PZN73482.1"/>
    </source>
</evidence>
<keyword evidence="3 6" id="KW-0597">Phosphoprotein</keyword>
<accession>A0A2W4QNA9</accession>
<feature type="domain" description="Response regulatory" evidence="8">
    <location>
        <begin position="575"/>
        <end position="692"/>
    </location>
</feature>
<dbReference type="InterPro" id="IPR036097">
    <property type="entry name" value="HisK_dim/P_sf"/>
</dbReference>
<evidence type="ECO:0000259" key="8">
    <source>
        <dbReference type="PROSITE" id="PS50110"/>
    </source>
</evidence>
<dbReference type="SMART" id="SM00387">
    <property type="entry name" value="HATPase_c"/>
    <property type="match status" value="1"/>
</dbReference>
<dbReference type="Pfam" id="PF13426">
    <property type="entry name" value="PAS_9"/>
    <property type="match status" value="2"/>
</dbReference>
<dbReference type="InterPro" id="IPR036890">
    <property type="entry name" value="HATPase_C_sf"/>
</dbReference>
<dbReference type="Gene3D" id="3.30.565.10">
    <property type="entry name" value="Histidine kinase-like ATPase, C-terminal domain"/>
    <property type="match status" value="1"/>
</dbReference>
<dbReference type="InterPro" id="IPR000700">
    <property type="entry name" value="PAS-assoc_C"/>
</dbReference>
<dbReference type="SMART" id="SM00448">
    <property type="entry name" value="REC"/>
    <property type="match status" value="1"/>
</dbReference>
<evidence type="ECO:0000256" key="2">
    <source>
        <dbReference type="ARBA" id="ARBA00012438"/>
    </source>
</evidence>
<dbReference type="Pfam" id="PF02518">
    <property type="entry name" value="HATPase_c"/>
    <property type="match status" value="1"/>
</dbReference>
<dbReference type="InterPro" id="IPR003661">
    <property type="entry name" value="HisK_dim/P_dom"/>
</dbReference>
<dbReference type="InterPro" id="IPR001789">
    <property type="entry name" value="Sig_transdc_resp-reg_receiver"/>
</dbReference>
<dbReference type="Gene3D" id="3.40.50.2300">
    <property type="match status" value="1"/>
</dbReference>
<feature type="domain" description="PAC" evidence="10">
    <location>
        <begin position="253"/>
        <end position="305"/>
    </location>
</feature>
<dbReference type="EC" id="2.7.13.3" evidence="2"/>
<dbReference type="SMART" id="SM00388">
    <property type="entry name" value="HisKA"/>
    <property type="match status" value="1"/>
</dbReference>
<dbReference type="InterPro" id="IPR005467">
    <property type="entry name" value="His_kinase_dom"/>
</dbReference>
<gene>
    <name evidence="11" type="ORF">DM484_22595</name>
</gene>
<dbReference type="PANTHER" id="PTHR43047">
    <property type="entry name" value="TWO-COMPONENT HISTIDINE PROTEIN KINASE"/>
    <property type="match status" value="1"/>
</dbReference>
<dbReference type="CDD" id="cd00082">
    <property type="entry name" value="HisKA"/>
    <property type="match status" value="1"/>
</dbReference>
<dbReference type="PROSITE" id="PS50110">
    <property type="entry name" value="RESPONSE_REGULATORY"/>
    <property type="match status" value="1"/>
</dbReference>
<dbReference type="SUPFAM" id="SSF55785">
    <property type="entry name" value="PYP-like sensor domain (PAS domain)"/>
    <property type="match status" value="2"/>
</dbReference>
<evidence type="ECO:0000259" key="7">
    <source>
        <dbReference type="PROSITE" id="PS50109"/>
    </source>
</evidence>
<protein>
    <recommendedName>
        <fullName evidence="2">histidine kinase</fullName>
        <ecNumber evidence="2">2.7.13.3</ecNumber>
    </recommendedName>
</protein>
<dbReference type="InterPro" id="IPR004358">
    <property type="entry name" value="Sig_transdc_His_kin-like_C"/>
</dbReference>
<dbReference type="CDD" id="cd16922">
    <property type="entry name" value="HATPase_EvgS-ArcB-TorS-like"/>
    <property type="match status" value="1"/>
</dbReference>
<dbReference type="SMART" id="SM00086">
    <property type="entry name" value="PAC"/>
    <property type="match status" value="2"/>
</dbReference>
<dbReference type="SUPFAM" id="SSF55874">
    <property type="entry name" value="ATPase domain of HSP90 chaperone/DNA topoisomerase II/histidine kinase"/>
    <property type="match status" value="1"/>
</dbReference>
<evidence type="ECO:0000256" key="4">
    <source>
        <dbReference type="ARBA" id="ARBA00022679"/>
    </source>
</evidence>
<dbReference type="PRINTS" id="PR00344">
    <property type="entry name" value="BCTRLSENSOR"/>
</dbReference>
<feature type="domain" description="PAS" evidence="9">
    <location>
        <begin position="40"/>
        <end position="89"/>
    </location>
</feature>
<evidence type="ECO:0000256" key="3">
    <source>
        <dbReference type="ARBA" id="ARBA00022553"/>
    </source>
</evidence>
<evidence type="ECO:0000256" key="1">
    <source>
        <dbReference type="ARBA" id="ARBA00000085"/>
    </source>
</evidence>
<feature type="domain" description="Histidine kinase" evidence="7">
    <location>
        <begin position="330"/>
        <end position="548"/>
    </location>
</feature>
<dbReference type="PROSITE" id="PS50109">
    <property type="entry name" value="HIS_KIN"/>
    <property type="match status" value="1"/>
</dbReference>
<dbReference type="Gene3D" id="3.30.450.20">
    <property type="entry name" value="PAS domain"/>
    <property type="match status" value="2"/>
</dbReference>
<evidence type="ECO:0000256" key="5">
    <source>
        <dbReference type="ARBA" id="ARBA00022777"/>
    </source>
</evidence>
<reference evidence="11 12" key="1">
    <citation type="journal article" date="2018" name="Aquat. Microb. Ecol.">
        <title>Gammaproteobacterial methanotrophs dominate.</title>
        <authorList>
            <person name="Rissanen A.J."/>
            <person name="Saarenheimo J."/>
            <person name="Tiirola M."/>
            <person name="Peura S."/>
            <person name="Aalto S.L."/>
            <person name="Karvinen A."/>
            <person name="Nykanen H."/>
        </authorList>
    </citation>
    <scope>NUCLEOTIDE SEQUENCE [LARGE SCALE GENOMIC DNA]</scope>
    <source>
        <strain evidence="11">AMbin10</strain>
    </source>
</reference>
<dbReference type="CDD" id="cd00130">
    <property type="entry name" value="PAS"/>
    <property type="match status" value="2"/>
</dbReference>
<dbReference type="SUPFAM" id="SSF47384">
    <property type="entry name" value="Homodimeric domain of signal transducing histidine kinase"/>
    <property type="match status" value="1"/>
</dbReference>
<dbReference type="Gene3D" id="1.10.287.130">
    <property type="match status" value="1"/>
</dbReference>
<proteinExistence type="predicted"/>
<comment type="caution">
    <text evidence="11">The sequence shown here is derived from an EMBL/GenBank/DDBJ whole genome shotgun (WGS) entry which is preliminary data.</text>
</comment>
<dbReference type="FunFam" id="3.30.565.10:FF:000006">
    <property type="entry name" value="Sensor histidine kinase WalK"/>
    <property type="match status" value="1"/>
</dbReference>
<dbReference type="InterPro" id="IPR011006">
    <property type="entry name" value="CheY-like_superfamily"/>
</dbReference>
<dbReference type="Proteomes" id="UP000249396">
    <property type="component" value="Unassembled WGS sequence"/>
</dbReference>